<dbReference type="Pfam" id="PF09820">
    <property type="entry name" value="AAA-ATPase_like"/>
    <property type="match status" value="1"/>
</dbReference>
<dbReference type="HOGENOM" id="CLU_021114_0_1_0"/>
<keyword evidence="3" id="KW-1185">Reference proteome</keyword>
<feature type="domain" description="AAA-ATPase-like" evidence="1">
    <location>
        <begin position="9"/>
        <end position="212"/>
    </location>
</feature>
<dbReference type="PANTHER" id="PTHR34825">
    <property type="entry name" value="CONSERVED PROTEIN, WITH A WEAK D-GALACTARATE DEHYDRATASE/ALTRONATE HYDROLASE DOMAIN"/>
    <property type="match status" value="1"/>
</dbReference>
<dbReference type="Pfam" id="PF08011">
    <property type="entry name" value="PDDEXK_9"/>
    <property type="match status" value="1"/>
</dbReference>
<gene>
    <name evidence="2" type="ORF">U27_02077</name>
</gene>
<name>A0A0S6W6J6_VECG1</name>
<evidence type="ECO:0000313" key="2">
    <source>
        <dbReference type="EMBL" id="GAK55245.1"/>
    </source>
</evidence>
<dbReference type="InterPro" id="IPR012547">
    <property type="entry name" value="PDDEXK_9"/>
</dbReference>
<dbReference type="SUPFAM" id="SSF52540">
    <property type="entry name" value="P-loop containing nucleoside triphosphate hydrolases"/>
    <property type="match status" value="1"/>
</dbReference>
<evidence type="ECO:0000313" key="3">
    <source>
        <dbReference type="Proteomes" id="UP000030661"/>
    </source>
</evidence>
<dbReference type="AlphaFoldDB" id="A0A0S6W6J6"/>
<dbReference type="InterPro" id="IPR027417">
    <property type="entry name" value="P-loop_NTPase"/>
</dbReference>
<protein>
    <recommendedName>
        <fullName evidence="1">AAA-ATPase-like domain-containing protein</fullName>
    </recommendedName>
</protein>
<evidence type="ECO:0000259" key="1">
    <source>
        <dbReference type="Pfam" id="PF09820"/>
    </source>
</evidence>
<proteinExistence type="predicted"/>
<dbReference type="PANTHER" id="PTHR34825:SF1">
    <property type="entry name" value="AAA-ATPASE-LIKE DOMAIN-CONTAINING PROTEIN"/>
    <property type="match status" value="1"/>
</dbReference>
<accession>A0A0S6W6J6</accession>
<dbReference type="eggNOG" id="COG1672">
    <property type="taxonomic scope" value="Bacteria"/>
</dbReference>
<dbReference type="EMBL" id="DF820463">
    <property type="protein sequence ID" value="GAK55245.1"/>
    <property type="molecule type" value="Genomic_DNA"/>
</dbReference>
<dbReference type="Proteomes" id="UP000030661">
    <property type="component" value="Unassembled WGS sequence"/>
</dbReference>
<dbReference type="InterPro" id="IPR018631">
    <property type="entry name" value="AAA-ATPase-like_dom"/>
</dbReference>
<organism evidence="2">
    <name type="scientific">Vecturithrix granuli</name>
    <dbReference type="NCBI Taxonomy" id="1499967"/>
    <lineage>
        <taxon>Bacteria</taxon>
        <taxon>Candidatus Moduliflexota</taxon>
        <taxon>Candidatus Vecturitrichia</taxon>
        <taxon>Candidatus Vecturitrichales</taxon>
        <taxon>Candidatus Vecturitrichaceae</taxon>
        <taxon>Candidatus Vecturithrix</taxon>
    </lineage>
</organism>
<reference evidence="2" key="1">
    <citation type="journal article" date="2015" name="PeerJ">
        <title>First genomic representation of candidate bacterial phylum KSB3 points to enhanced environmental sensing as a trigger of wastewater bulking.</title>
        <authorList>
            <person name="Sekiguchi Y."/>
            <person name="Ohashi A."/>
            <person name="Parks D.H."/>
            <person name="Yamauchi T."/>
            <person name="Tyson G.W."/>
            <person name="Hugenholtz P."/>
        </authorList>
    </citation>
    <scope>NUCLEOTIDE SEQUENCE [LARGE SCALE GENOMIC DNA]</scope>
</reference>
<dbReference type="STRING" id="1499967.U27_02077"/>
<sequence length="529" mass="61750">MEPLRQKLPVDISSFEKMRTEGYLYVDKTQHIYRMVTEGTFYFLSRPRRFGKSLLVSTLECLFQGRRDLFEGLWIAEQRDWDWQPHPVIFLDFNEIPGSSSEALREGLAFRLHQIADEFEVTLKAPGIEIFFLQLITSLYKKTGYPVVIVIDEYDKRIIEHLGKGQEHLEIAKGNRDVLKTFFGILKGQSISDKLRLVFLTGVSRFSKVSLFSDLNNLRDISMVESYVEMLGYTQTELEDVFAEQIENFAQKLGRTTAQVLETLAQKYNGYRFCDAPVRVYNPFSVLNAFNDLEFRDYWFESATPSFLVNLLRQEDYNLPQIEGLEVSRTIFTNFELENLWPEALLYQTGYLTIQNVQQGIYTLNYPNQEVKHAFTEALLLGLTARRSPAISSQVLKLPRYLRQEDFSEFFETMQTIFASIPYDIESQRDEAYFHTIFYLMMSASGMVEVQSSVLTSKGRIDLVVQFPEKIYIIEFKCNQSADAALRQIHEKHYTDKYRGSGKKIFLMGINFHQEQRNLEEWKVIPDQP</sequence>